<dbReference type="PRINTS" id="PR00812">
    <property type="entry name" value="BCTERIALGSPF"/>
</dbReference>
<dbReference type="InterPro" id="IPR003004">
    <property type="entry name" value="GspF/PilC"/>
</dbReference>
<dbReference type="Proteomes" id="UP000320679">
    <property type="component" value="Unassembled WGS sequence"/>
</dbReference>
<accession>A0A523ULZ7</accession>
<keyword evidence="4" id="KW-0997">Cell inner membrane</keyword>
<feature type="transmembrane region" description="Helical" evidence="8">
    <location>
        <begin position="177"/>
        <end position="197"/>
    </location>
</feature>
<keyword evidence="6 8" id="KW-1133">Transmembrane helix</keyword>
<evidence type="ECO:0000256" key="6">
    <source>
        <dbReference type="ARBA" id="ARBA00022989"/>
    </source>
</evidence>
<dbReference type="InterPro" id="IPR042094">
    <property type="entry name" value="T2SS_GspF_sf"/>
</dbReference>
<gene>
    <name evidence="10" type="ORF">E3J59_06345</name>
</gene>
<dbReference type="InterPro" id="IPR018076">
    <property type="entry name" value="T2SS_GspF_dom"/>
</dbReference>
<keyword evidence="3" id="KW-1003">Cell membrane</keyword>
<evidence type="ECO:0000313" key="10">
    <source>
        <dbReference type="EMBL" id="TET43538.1"/>
    </source>
</evidence>
<evidence type="ECO:0000313" key="11">
    <source>
        <dbReference type="Proteomes" id="UP000320679"/>
    </source>
</evidence>
<dbReference type="AlphaFoldDB" id="A0A523ULZ7"/>
<comment type="subcellular location">
    <subcellularLocation>
        <location evidence="1">Cell inner membrane</location>
        <topology evidence="1">Multi-pass membrane protein</topology>
    </subcellularLocation>
</comment>
<dbReference type="Pfam" id="PF00482">
    <property type="entry name" value="T2SSF"/>
    <property type="match status" value="2"/>
</dbReference>
<evidence type="ECO:0000256" key="3">
    <source>
        <dbReference type="ARBA" id="ARBA00022475"/>
    </source>
</evidence>
<feature type="domain" description="Type II secretion system protein GspF" evidence="9">
    <location>
        <begin position="279"/>
        <end position="400"/>
    </location>
</feature>
<comment type="similarity">
    <text evidence="2">Belongs to the GSP F family.</text>
</comment>
<keyword evidence="5 8" id="KW-0812">Transmembrane</keyword>
<evidence type="ECO:0000256" key="8">
    <source>
        <dbReference type="SAM" id="Phobius"/>
    </source>
</evidence>
<evidence type="ECO:0000256" key="1">
    <source>
        <dbReference type="ARBA" id="ARBA00004429"/>
    </source>
</evidence>
<comment type="caution">
    <text evidence="10">The sequence shown here is derived from an EMBL/GenBank/DDBJ whole genome shotgun (WGS) entry which is preliminary data.</text>
</comment>
<sequence length="409" mass="45917">MAQFACISVDSQGQKIETRHEAASIQEVSSFLRTRGLTPVSVNKIKKEALARQTARELFTLLRPKQIKMSEVASFFRQLATMLEGGVNLSECLDGLSSQTENKHFAHLLRQTREYVAWGRKFSQALSEYPRIFPPLVTEMIAVGEESGLLDEVTSQVASYLEGQIDLKKKVQNATRYPIFITGFFLLVVGVMVFYLIPQFKEIFASYGAELPAITQFVLNTSDFFIRNLPYEIILLLGLVVFGLGYLRTEKGKERLDRIKLKLPIVAKLIYYLVLARICRTLGLLLHSGVPLVMALDHTAAIAENAVAESALRQIRERIVEGSTLAQEMKKQSFFPPLVVGMTHTGERSGTLSEILPKLADFYDRELDYRIKALISTLEPVLIVGLGVLVAFFVMSMYYPIFNLSTVMG</sequence>
<dbReference type="PANTHER" id="PTHR30012:SF0">
    <property type="entry name" value="TYPE II SECRETION SYSTEM PROTEIN F-RELATED"/>
    <property type="match status" value="1"/>
</dbReference>
<evidence type="ECO:0000256" key="4">
    <source>
        <dbReference type="ARBA" id="ARBA00022519"/>
    </source>
</evidence>
<evidence type="ECO:0000256" key="2">
    <source>
        <dbReference type="ARBA" id="ARBA00005745"/>
    </source>
</evidence>
<name>A0A523ULZ7_UNCAE</name>
<dbReference type="GO" id="GO:0005886">
    <property type="term" value="C:plasma membrane"/>
    <property type="evidence" value="ECO:0007669"/>
    <property type="project" value="UniProtKB-SubCell"/>
</dbReference>
<dbReference type="EMBL" id="SOJK01000265">
    <property type="protein sequence ID" value="TET43538.1"/>
    <property type="molecule type" value="Genomic_DNA"/>
</dbReference>
<organism evidence="10 11">
    <name type="scientific">Aerophobetes bacterium</name>
    <dbReference type="NCBI Taxonomy" id="2030807"/>
    <lineage>
        <taxon>Bacteria</taxon>
        <taxon>Candidatus Aerophobota</taxon>
    </lineage>
</organism>
<feature type="transmembrane region" description="Helical" evidence="8">
    <location>
        <begin position="229"/>
        <end position="248"/>
    </location>
</feature>
<feature type="transmembrane region" description="Helical" evidence="8">
    <location>
        <begin position="381"/>
        <end position="401"/>
    </location>
</feature>
<dbReference type="FunFam" id="1.20.81.30:FF:000001">
    <property type="entry name" value="Type II secretion system protein F"/>
    <property type="match status" value="2"/>
</dbReference>
<keyword evidence="7 8" id="KW-0472">Membrane</keyword>
<proteinExistence type="inferred from homology"/>
<reference evidence="10 11" key="1">
    <citation type="submission" date="2019-03" db="EMBL/GenBank/DDBJ databases">
        <title>Metabolic potential of uncultured bacteria and archaea associated with petroleum seepage in deep-sea sediments.</title>
        <authorList>
            <person name="Dong X."/>
            <person name="Hubert C."/>
        </authorList>
    </citation>
    <scope>NUCLEOTIDE SEQUENCE [LARGE SCALE GENOMIC DNA]</scope>
    <source>
        <strain evidence="10">E29_bin78</strain>
    </source>
</reference>
<dbReference type="Gene3D" id="1.20.81.30">
    <property type="entry name" value="Type II secretion system (T2SS), domain F"/>
    <property type="match status" value="2"/>
</dbReference>
<evidence type="ECO:0000256" key="5">
    <source>
        <dbReference type="ARBA" id="ARBA00022692"/>
    </source>
</evidence>
<evidence type="ECO:0000256" key="7">
    <source>
        <dbReference type="ARBA" id="ARBA00023136"/>
    </source>
</evidence>
<protein>
    <submittedName>
        <fullName evidence="10">Type II secretion system F family protein</fullName>
    </submittedName>
</protein>
<dbReference type="PANTHER" id="PTHR30012">
    <property type="entry name" value="GENERAL SECRETION PATHWAY PROTEIN"/>
    <property type="match status" value="1"/>
</dbReference>
<feature type="domain" description="Type II secretion system protein GspF" evidence="9">
    <location>
        <begin position="75"/>
        <end position="198"/>
    </location>
</feature>
<evidence type="ECO:0000259" key="9">
    <source>
        <dbReference type="Pfam" id="PF00482"/>
    </source>
</evidence>